<dbReference type="InterPro" id="IPR002347">
    <property type="entry name" value="SDR_fam"/>
</dbReference>
<evidence type="ECO:0000256" key="1">
    <source>
        <dbReference type="ARBA" id="ARBA00006484"/>
    </source>
</evidence>
<evidence type="ECO:0000313" key="4">
    <source>
        <dbReference type="EMBL" id="MFC5464842.1"/>
    </source>
</evidence>
<evidence type="ECO:0000256" key="2">
    <source>
        <dbReference type="ARBA" id="ARBA00023002"/>
    </source>
</evidence>
<sequence length="230" mass="25135">MNEKVVVITGAGSGLGASLAKKYSESGSHVCLLGRKRERLERTAKTLMNEYSIYELDVTNKSEVDSVFAAIKAEVGTIDLLINNAGLGVFDLAENLTEESVHQMIDINLKGTIFCAQAVLPDMKKNNKGKIANIISTAGLEGKVTESVYCASKFGVRGFTESLLVELKDSAVQVYAAYMGGMKTEFWDGIYTQEEIKDLMDPDDVADIIIDNIKPRKNLNVTEVVIKNSK</sequence>
<evidence type="ECO:0000313" key="5">
    <source>
        <dbReference type="Proteomes" id="UP001596147"/>
    </source>
</evidence>
<dbReference type="PANTHER" id="PTHR42901">
    <property type="entry name" value="ALCOHOL DEHYDROGENASE"/>
    <property type="match status" value="1"/>
</dbReference>
<name>A0ABW0LIU4_9BACI</name>
<dbReference type="PRINTS" id="PR00080">
    <property type="entry name" value="SDRFAMILY"/>
</dbReference>
<dbReference type="CDD" id="cd05233">
    <property type="entry name" value="SDR_c"/>
    <property type="match status" value="1"/>
</dbReference>
<dbReference type="GO" id="GO:0016491">
    <property type="term" value="F:oxidoreductase activity"/>
    <property type="evidence" value="ECO:0007669"/>
    <property type="project" value="UniProtKB-KW"/>
</dbReference>
<dbReference type="PANTHER" id="PTHR42901:SF1">
    <property type="entry name" value="ALCOHOL DEHYDROGENASE"/>
    <property type="match status" value="1"/>
</dbReference>
<proteinExistence type="inferred from homology"/>
<dbReference type="SUPFAM" id="SSF51735">
    <property type="entry name" value="NAD(P)-binding Rossmann-fold domains"/>
    <property type="match status" value="1"/>
</dbReference>
<dbReference type="Proteomes" id="UP001596147">
    <property type="component" value="Unassembled WGS sequence"/>
</dbReference>
<gene>
    <name evidence="4" type="ORF">ACFPM4_08750</name>
</gene>
<organism evidence="4 5">
    <name type="scientific">Lederbergia graminis</name>
    <dbReference type="NCBI Taxonomy" id="735518"/>
    <lineage>
        <taxon>Bacteria</taxon>
        <taxon>Bacillati</taxon>
        <taxon>Bacillota</taxon>
        <taxon>Bacilli</taxon>
        <taxon>Bacillales</taxon>
        <taxon>Bacillaceae</taxon>
        <taxon>Lederbergia</taxon>
    </lineage>
</organism>
<dbReference type="InterPro" id="IPR036291">
    <property type="entry name" value="NAD(P)-bd_dom_sf"/>
</dbReference>
<dbReference type="Gene3D" id="3.40.50.720">
    <property type="entry name" value="NAD(P)-binding Rossmann-like Domain"/>
    <property type="match status" value="1"/>
</dbReference>
<comment type="similarity">
    <text evidence="1 3">Belongs to the short-chain dehydrogenases/reductases (SDR) family.</text>
</comment>
<keyword evidence="2 4" id="KW-0560">Oxidoreductase</keyword>
<dbReference type="EC" id="1.-.-.-" evidence="4"/>
<protein>
    <submittedName>
        <fullName evidence="4">SDR family oxidoreductase</fullName>
        <ecNumber evidence="4">1.-.-.-</ecNumber>
    </submittedName>
</protein>
<dbReference type="PRINTS" id="PR00081">
    <property type="entry name" value="GDHRDH"/>
</dbReference>
<comment type="caution">
    <text evidence="4">The sequence shown here is derived from an EMBL/GenBank/DDBJ whole genome shotgun (WGS) entry which is preliminary data.</text>
</comment>
<reference evidence="5" key="1">
    <citation type="journal article" date="2019" name="Int. J. Syst. Evol. Microbiol.">
        <title>The Global Catalogue of Microorganisms (GCM) 10K type strain sequencing project: providing services to taxonomists for standard genome sequencing and annotation.</title>
        <authorList>
            <consortium name="The Broad Institute Genomics Platform"/>
            <consortium name="The Broad Institute Genome Sequencing Center for Infectious Disease"/>
            <person name="Wu L."/>
            <person name="Ma J."/>
        </authorList>
    </citation>
    <scope>NUCLEOTIDE SEQUENCE [LARGE SCALE GENOMIC DNA]</scope>
    <source>
        <strain evidence="5">CGMCC 1.12237</strain>
    </source>
</reference>
<keyword evidence="5" id="KW-1185">Reference proteome</keyword>
<dbReference type="Pfam" id="PF00106">
    <property type="entry name" value="adh_short"/>
    <property type="match status" value="1"/>
</dbReference>
<dbReference type="EMBL" id="JBHSMC010000011">
    <property type="protein sequence ID" value="MFC5464842.1"/>
    <property type="molecule type" value="Genomic_DNA"/>
</dbReference>
<evidence type="ECO:0000256" key="3">
    <source>
        <dbReference type="RuleBase" id="RU000363"/>
    </source>
</evidence>
<accession>A0ABW0LIU4</accession>
<dbReference type="RefSeq" id="WP_382350285.1">
    <property type="nucleotide sequence ID" value="NZ_JBHSMC010000011.1"/>
</dbReference>